<comment type="caution">
    <text evidence="1">The sequence shown here is derived from an EMBL/GenBank/DDBJ whole genome shotgun (WGS) entry which is preliminary data.</text>
</comment>
<protein>
    <submittedName>
        <fullName evidence="1">Uncharacterized protein</fullName>
    </submittedName>
</protein>
<dbReference type="EMBL" id="JAKCXM010000015">
    <property type="protein sequence ID" value="KAJ0408026.1"/>
    <property type="molecule type" value="Genomic_DNA"/>
</dbReference>
<evidence type="ECO:0000313" key="1">
    <source>
        <dbReference type="EMBL" id="KAJ0408026.1"/>
    </source>
</evidence>
<dbReference type="AlphaFoldDB" id="A0AAD5LRM0"/>
<name>A0AAD5LRM0_PYTIN</name>
<keyword evidence="2" id="KW-1185">Reference proteome</keyword>
<organism evidence="1 2">
    <name type="scientific">Pythium insidiosum</name>
    <name type="common">Pythiosis disease agent</name>
    <dbReference type="NCBI Taxonomy" id="114742"/>
    <lineage>
        <taxon>Eukaryota</taxon>
        <taxon>Sar</taxon>
        <taxon>Stramenopiles</taxon>
        <taxon>Oomycota</taxon>
        <taxon>Peronosporomycetes</taxon>
        <taxon>Pythiales</taxon>
        <taxon>Pythiaceae</taxon>
        <taxon>Pythium</taxon>
    </lineage>
</organism>
<gene>
    <name evidence="1" type="ORF">P43SY_000230</name>
</gene>
<evidence type="ECO:0000313" key="2">
    <source>
        <dbReference type="Proteomes" id="UP001209570"/>
    </source>
</evidence>
<accession>A0AAD5LRM0</accession>
<dbReference type="Proteomes" id="UP001209570">
    <property type="component" value="Unassembled WGS sequence"/>
</dbReference>
<proteinExistence type="predicted"/>
<sequence length="216" mass="23822">MSQPASETDALDRELALFKETVALTNPLTYGHKGDWKSSVVAARDAAQQEAALVRSLPAKFVLTEAKQSHRTFQVAASAARAPAMPLRPPNAHLNENGSLAGRKKAARLGAAPNNPTDGDEDPTTQALRRRELSAAVMQAKRVPMAKRTHMDGVLHGMPHTDAAHGLHTTQQDALEYTDEMQTMNRDKNTQYHRKRDAYSDYVEARARFSKMHSVN</sequence>
<reference evidence="1" key="1">
    <citation type="submission" date="2021-12" db="EMBL/GenBank/DDBJ databases">
        <title>Prjna785345.</title>
        <authorList>
            <person name="Rujirawat T."/>
            <person name="Krajaejun T."/>
        </authorList>
    </citation>
    <scope>NUCLEOTIDE SEQUENCE</scope>
    <source>
        <strain evidence="1">Pi057C3</strain>
    </source>
</reference>